<name>A0A2G5UL51_9PELO</name>
<proteinExistence type="predicted"/>
<accession>A0A2G5UL51</accession>
<evidence type="ECO:0000313" key="2">
    <source>
        <dbReference type="Proteomes" id="UP000230233"/>
    </source>
</evidence>
<gene>
    <name evidence="1" type="primary">Cnig_chr_III.g11555</name>
    <name evidence="1" type="ORF">B9Z55_011555</name>
</gene>
<dbReference type="Proteomes" id="UP000230233">
    <property type="component" value="Chromosome III"/>
</dbReference>
<dbReference type="AlphaFoldDB" id="A0A2G5UL51"/>
<comment type="caution">
    <text evidence="1">The sequence shown here is derived from an EMBL/GenBank/DDBJ whole genome shotgun (WGS) entry which is preliminary data.</text>
</comment>
<protein>
    <submittedName>
        <fullName evidence="1">Uncharacterized protein</fullName>
    </submittedName>
</protein>
<keyword evidence="2" id="KW-1185">Reference proteome</keyword>
<evidence type="ECO:0000313" key="1">
    <source>
        <dbReference type="EMBL" id="PIC40081.1"/>
    </source>
</evidence>
<organism evidence="1 2">
    <name type="scientific">Caenorhabditis nigoni</name>
    <dbReference type="NCBI Taxonomy" id="1611254"/>
    <lineage>
        <taxon>Eukaryota</taxon>
        <taxon>Metazoa</taxon>
        <taxon>Ecdysozoa</taxon>
        <taxon>Nematoda</taxon>
        <taxon>Chromadorea</taxon>
        <taxon>Rhabditida</taxon>
        <taxon>Rhabditina</taxon>
        <taxon>Rhabditomorpha</taxon>
        <taxon>Rhabditoidea</taxon>
        <taxon>Rhabditidae</taxon>
        <taxon>Peloderinae</taxon>
        <taxon>Caenorhabditis</taxon>
    </lineage>
</organism>
<sequence length="220" mass="25644">MEKEVSLVQTFSLREEYTESRKTAEVVTRINKVENVIQKPICAYDSFKCSLTLIERPYMLWTLQLNVDCANDISGRYIISAKYPLTTVEFSGELQAGATILTTDDKMVETGMLSTRSSEFRVDVILNRSLGMEIPLKRSLPPVTLEISDKTVKMDYELPRKQDQHFPLLPNVLRHLKANFQKIRTNWRRFWKTPITIRLSKKKPEPYLEEDTEYVCYIPV</sequence>
<dbReference type="EMBL" id="PDUG01000003">
    <property type="protein sequence ID" value="PIC40081.1"/>
    <property type="molecule type" value="Genomic_DNA"/>
</dbReference>
<reference evidence="2" key="1">
    <citation type="submission" date="2017-10" db="EMBL/GenBank/DDBJ databases">
        <title>Rapid genome shrinkage in a self-fertile nematode reveals novel sperm competition proteins.</title>
        <authorList>
            <person name="Yin D."/>
            <person name="Schwarz E.M."/>
            <person name="Thomas C.G."/>
            <person name="Felde R.L."/>
            <person name="Korf I.F."/>
            <person name="Cutter A.D."/>
            <person name="Schartner C.M."/>
            <person name="Ralston E.J."/>
            <person name="Meyer B.J."/>
            <person name="Haag E.S."/>
        </authorList>
    </citation>
    <scope>NUCLEOTIDE SEQUENCE [LARGE SCALE GENOMIC DNA]</scope>
    <source>
        <strain evidence="2">JU1422</strain>
    </source>
</reference>